<evidence type="ECO:0000256" key="1">
    <source>
        <dbReference type="SAM" id="Phobius"/>
    </source>
</evidence>
<dbReference type="Proteomes" id="UP000044136">
    <property type="component" value="Unassembled WGS sequence"/>
</dbReference>
<dbReference type="HOGENOM" id="CLU_2973381_0_0_9"/>
<keyword evidence="1" id="KW-0472">Membrane</keyword>
<accession>A0A078M893</accession>
<dbReference type="RefSeq" id="WP_171816128.1">
    <property type="nucleotide sequence ID" value="NZ_CCSE01000001.1"/>
</dbReference>
<evidence type="ECO:0000313" key="2">
    <source>
        <dbReference type="EMBL" id="CEA03623.1"/>
    </source>
</evidence>
<feature type="transmembrane region" description="Helical" evidence="1">
    <location>
        <begin position="34"/>
        <end position="53"/>
    </location>
</feature>
<gene>
    <name evidence="2" type="ORF">BN1048_02152</name>
</gene>
<protein>
    <submittedName>
        <fullName evidence="2">Uncharacterized protein</fullName>
    </submittedName>
</protein>
<evidence type="ECO:0000313" key="3">
    <source>
        <dbReference type="Proteomes" id="UP000044136"/>
    </source>
</evidence>
<sequence length="58" mass="6549">MTRTLISIVLMALCFLGFHWVIETFLPSISDTYALPISLLLGITVGFFIYIQIDNRIG</sequence>
<keyword evidence="1" id="KW-1133">Transmembrane helix</keyword>
<reference evidence="2 3" key="1">
    <citation type="submission" date="2014-07" db="EMBL/GenBank/DDBJ databases">
        <authorList>
            <person name="Urmite Genomes Urmite Genomes"/>
        </authorList>
    </citation>
    <scope>NUCLEOTIDE SEQUENCE [LARGE SCALE GENOMIC DNA]</scope>
    <source>
        <strain evidence="2 3">13MG44_air</strain>
    </source>
</reference>
<keyword evidence="1" id="KW-0812">Transmembrane</keyword>
<feature type="transmembrane region" description="Helical" evidence="1">
    <location>
        <begin position="5"/>
        <end position="22"/>
    </location>
</feature>
<organism evidence="2 3">
    <name type="scientific">Jeotgalicoccus saudimassiliensis</name>
    <dbReference type="NCBI Taxonomy" id="1461582"/>
    <lineage>
        <taxon>Bacteria</taxon>
        <taxon>Bacillati</taxon>
        <taxon>Bacillota</taxon>
        <taxon>Bacilli</taxon>
        <taxon>Bacillales</taxon>
        <taxon>Staphylococcaceae</taxon>
        <taxon>Jeotgalicoccus</taxon>
    </lineage>
</organism>
<name>A0A078M893_9STAP</name>
<dbReference type="STRING" id="1461582.BN1048_02152"/>
<proteinExistence type="predicted"/>
<dbReference type="EMBL" id="CCSE01000001">
    <property type="protein sequence ID" value="CEA03623.1"/>
    <property type="molecule type" value="Genomic_DNA"/>
</dbReference>
<dbReference type="eggNOG" id="ENOG502ZKVY">
    <property type="taxonomic scope" value="Bacteria"/>
</dbReference>
<keyword evidence="3" id="KW-1185">Reference proteome</keyword>
<dbReference type="AlphaFoldDB" id="A0A078M893"/>